<dbReference type="OrthoDB" id="5195261at2"/>
<dbReference type="EMBL" id="OBQI01000002">
    <property type="protein sequence ID" value="SOC49224.1"/>
    <property type="molecule type" value="Genomic_DNA"/>
</dbReference>
<dbReference type="Proteomes" id="UP000219435">
    <property type="component" value="Unassembled WGS sequence"/>
</dbReference>
<name>A0A285V517_9ACTN</name>
<feature type="transmembrane region" description="Helical" evidence="1">
    <location>
        <begin position="39"/>
        <end position="59"/>
    </location>
</feature>
<keyword evidence="1" id="KW-0812">Transmembrane</keyword>
<evidence type="ECO:0000256" key="1">
    <source>
        <dbReference type="SAM" id="Phobius"/>
    </source>
</evidence>
<accession>A0A285V517</accession>
<keyword evidence="1" id="KW-1133">Transmembrane helix</keyword>
<keyword evidence="3" id="KW-1185">Reference proteome</keyword>
<evidence type="ECO:0000313" key="2">
    <source>
        <dbReference type="EMBL" id="SOC49224.1"/>
    </source>
</evidence>
<organism evidence="2 3">
    <name type="scientific">Blastococcus aggregatus</name>
    <dbReference type="NCBI Taxonomy" id="38502"/>
    <lineage>
        <taxon>Bacteria</taxon>
        <taxon>Bacillati</taxon>
        <taxon>Actinomycetota</taxon>
        <taxon>Actinomycetes</taxon>
        <taxon>Geodermatophilales</taxon>
        <taxon>Geodermatophilaceae</taxon>
        <taxon>Blastococcus</taxon>
    </lineage>
</organism>
<dbReference type="RefSeq" id="WP_097194739.1">
    <property type="nucleotide sequence ID" value="NZ_OBQI01000002.1"/>
</dbReference>
<evidence type="ECO:0000313" key="3">
    <source>
        <dbReference type="Proteomes" id="UP000219435"/>
    </source>
</evidence>
<protein>
    <submittedName>
        <fullName evidence="2">Uncharacterized protein</fullName>
    </submittedName>
</protein>
<proteinExistence type="predicted"/>
<reference evidence="3" key="1">
    <citation type="submission" date="2017-08" db="EMBL/GenBank/DDBJ databases">
        <authorList>
            <person name="Varghese N."/>
            <person name="Submissions S."/>
        </authorList>
    </citation>
    <scope>NUCLEOTIDE SEQUENCE [LARGE SCALE GENOMIC DNA]</scope>
    <source>
        <strain evidence="3">DSM 4725</strain>
    </source>
</reference>
<keyword evidence="1" id="KW-0472">Membrane</keyword>
<gene>
    <name evidence="2" type="ORF">SAMN05660748_1943</name>
</gene>
<dbReference type="AlphaFoldDB" id="A0A285V517"/>
<sequence>MNTSDLRDELRRDAELAGLPPTDLVHRVAGLRRRGRRRWATALACACAVAVAVAGVSTLDGAREQDRSADGGAAATAVVDPEAAAEAYREVIANRGGGGSRAIAPASLVEFLPTITYLIRNGSTTSLSDAVVVGHVTSVGPGRAFYVPEDDDTASIEVPFDDPRAMWRTVHAEVAVTEVLAGEVPGNTVTFGLSLSPQTPVEVPVNGLPALGDLVLFLNADSGVFDYEPGIWSIVFDGEVLAEIADDGRLSLPAAEPYFAERWLAATPTLDSLREAARQPARVVPFESLED</sequence>